<evidence type="ECO:0000256" key="1">
    <source>
        <dbReference type="ARBA" id="ARBA00004141"/>
    </source>
</evidence>
<keyword evidence="13" id="KW-1185">Reference proteome</keyword>
<evidence type="ECO:0000256" key="10">
    <source>
        <dbReference type="SAM" id="Phobius"/>
    </source>
</evidence>
<comment type="similarity">
    <text evidence="2">Belongs to the anion exchanger (TC 2.A.31.3) family.</text>
</comment>
<dbReference type="Gene3D" id="3.40.50.1820">
    <property type="entry name" value="alpha/beta hydrolase"/>
    <property type="match status" value="1"/>
</dbReference>
<gene>
    <name evidence="12" type="ORF">GIB67_036790</name>
</gene>
<dbReference type="SUPFAM" id="SSF53474">
    <property type="entry name" value="alpha/beta-Hydrolases"/>
    <property type="match status" value="2"/>
</dbReference>
<evidence type="ECO:0000259" key="11">
    <source>
        <dbReference type="Pfam" id="PF00955"/>
    </source>
</evidence>
<protein>
    <recommendedName>
        <fullName evidence="11">Bicarbonate transporter-like transmembrane domain-containing protein</fullName>
    </recommendedName>
</protein>
<evidence type="ECO:0000256" key="6">
    <source>
        <dbReference type="ARBA" id="ARBA00022692"/>
    </source>
</evidence>
<evidence type="ECO:0000256" key="8">
    <source>
        <dbReference type="ARBA" id="ARBA00023136"/>
    </source>
</evidence>
<evidence type="ECO:0000313" key="13">
    <source>
        <dbReference type="Proteomes" id="UP000541444"/>
    </source>
</evidence>
<comment type="caution">
    <text evidence="12">The sequence shown here is derived from an EMBL/GenBank/DDBJ whole genome shotgun (WGS) entry which is preliminary data.</text>
</comment>
<keyword evidence="7 10" id="KW-1133">Transmembrane helix</keyword>
<dbReference type="EMBL" id="JACGCM010001948">
    <property type="protein sequence ID" value="KAF6147071.1"/>
    <property type="molecule type" value="Genomic_DNA"/>
</dbReference>
<evidence type="ECO:0000313" key="12">
    <source>
        <dbReference type="EMBL" id="KAF6147071.1"/>
    </source>
</evidence>
<evidence type="ECO:0000256" key="3">
    <source>
        <dbReference type="ARBA" id="ARBA00009431"/>
    </source>
</evidence>
<feature type="domain" description="Bicarbonate transporter-like transmembrane" evidence="11">
    <location>
        <begin position="7"/>
        <end position="135"/>
    </location>
</feature>
<dbReference type="Gene3D" id="1.10.287.570">
    <property type="entry name" value="Helical hairpin bin"/>
    <property type="match status" value="1"/>
</dbReference>
<dbReference type="GO" id="GO:0050801">
    <property type="term" value="P:monoatomic ion homeostasis"/>
    <property type="evidence" value="ECO:0007669"/>
    <property type="project" value="TreeGrafter"/>
</dbReference>
<dbReference type="GO" id="GO:0006820">
    <property type="term" value="P:monoatomic anion transport"/>
    <property type="evidence" value="ECO:0007669"/>
    <property type="project" value="InterPro"/>
</dbReference>
<dbReference type="Pfam" id="PF00955">
    <property type="entry name" value="HCO3_cotransp"/>
    <property type="match status" value="1"/>
</dbReference>
<evidence type="ECO:0000256" key="7">
    <source>
        <dbReference type="ARBA" id="ARBA00022989"/>
    </source>
</evidence>
<dbReference type="InterPro" id="IPR001563">
    <property type="entry name" value="Peptidase_S10"/>
</dbReference>
<dbReference type="PANTHER" id="PTHR11453:SF82">
    <property type="entry name" value="BORON TRANSPORTER 1"/>
    <property type="match status" value="1"/>
</dbReference>
<feature type="transmembrane region" description="Helical" evidence="10">
    <location>
        <begin position="90"/>
        <end position="109"/>
    </location>
</feature>
<dbReference type="InterPro" id="IPR029058">
    <property type="entry name" value="AB_hydrolase_fold"/>
</dbReference>
<dbReference type="GO" id="GO:0004185">
    <property type="term" value="F:serine-type carboxypeptidase activity"/>
    <property type="evidence" value="ECO:0007669"/>
    <property type="project" value="InterPro"/>
</dbReference>
<evidence type="ECO:0000256" key="5">
    <source>
        <dbReference type="ARBA" id="ARBA00022681"/>
    </source>
</evidence>
<comment type="similarity">
    <text evidence="3">Belongs to the peptidase S10 family.</text>
</comment>
<dbReference type="InterPro" id="IPR011531">
    <property type="entry name" value="HCO3_transpt-like_TM_dom"/>
</dbReference>
<dbReference type="PANTHER" id="PTHR11453">
    <property type="entry name" value="ANION EXCHANGE PROTEIN"/>
    <property type="match status" value="1"/>
</dbReference>
<dbReference type="InterPro" id="IPR003020">
    <property type="entry name" value="HCO3_transpt_euk"/>
</dbReference>
<dbReference type="GO" id="GO:0005452">
    <property type="term" value="F:solute:inorganic anion antiporter activity"/>
    <property type="evidence" value="ECO:0007669"/>
    <property type="project" value="InterPro"/>
</dbReference>
<dbReference type="FunFam" id="1.10.287.570:FF:000004">
    <property type="entry name" value="probable boron transporter 2"/>
    <property type="match status" value="1"/>
</dbReference>
<keyword evidence="8 10" id="KW-0472">Membrane</keyword>
<dbReference type="InterPro" id="IPR033124">
    <property type="entry name" value="Ser_caboxypep_his_AS"/>
</dbReference>
<feature type="transmembrane region" description="Helical" evidence="10">
    <location>
        <begin position="121"/>
        <end position="140"/>
    </location>
</feature>
<dbReference type="GO" id="GO:0005886">
    <property type="term" value="C:plasma membrane"/>
    <property type="evidence" value="ECO:0007669"/>
    <property type="project" value="UniProtKB-ARBA"/>
</dbReference>
<sequence length="332" mass="37467">MKETFVPFRGIKNDLEGRLLCYKQDWTGCFRAGFRILAPTTYIFFASVIPVISFGEQLERNTNGSITAVQTLASTAICGVRYSIIGGLPLLILGVAEVTVLMYTFMFNFAKDKQNLGEKFFLPWTGWGNYLGCFIAMLFMQQAIKGVVDEFRIPQREDPNAAALSLSWRFGNGMFALVLSFGFLLTALKSSKARSWRYGTETSKYDDDQMLKSCGIKTDSKSTQVKGRVLSDPKLKVGVREDFFPRNEWWNFNRKKLVEPTRVNDQYLINIFLKINGNVGGWTQGYDGLTFVSVRGAGHEVPLHRPQLSLVLVKAFLSETAMPTMPQVITDY</sequence>
<keyword evidence="4" id="KW-0813">Transport</keyword>
<organism evidence="12 13">
    <name type="scientific">Kingdonia uniflora</name>
    <dbReference type="NCBI Taxonomy" id="39325"/>
    <lineage>
        <taxon>Eukaryota</taxon>
        <taxon>Viridiplantae</taxon>
        <taxon>Streptophyta</taxon>
        <taxon>Embryophyta</taxon>
        <taxon>Tracheophyta</taxon>
        <taxon>Spermatophyta</taxon>
        <taxon>Magnoliopsida</taxon>
        <taxon>Ranunculales</taxon>
        <taxon>Circaeasteraceae</taxon>
        <taxon>Kingdonia</taxon>
    </lineage>
</organism>
<dbReference type="Pfam" id="PF00450">
    <property type="entry name" value="Peptidase_S10"/>
    <property type="match status" value="1"/>
</dbReference>
<name>A0A7J7LWN3_9MAGN</name>
<dbReference type="AlphaFoldDB" id="A0A7J7LWN3"/>
<keyword evidence="5" id="KW-0039">Anion exchange</keyword>
<proteinExistence type="inferred from homology"/>
<keyword evidence="9" id="KW-0325">Glycoprotein</keyword>
<evidence type="ECO:0000256" key="9">
    <source>
        <dbReference type="ARBA" id="ARBA00023180"/>
    </source>
</evidence>
<reference evidence="12 13" key="1">
    <citation type="journal article" date="2020" name="IScience">
        <title>Genome Sequencing of the Endangered Kingdonia uniflora (Circaeasteraceae, Ranunculales) Reveals Potential Mechanisms of Evolutionary Specialization.</title>
        <authorList>
            <person name="Sun Y."/>
            <person name="Deng T."/>
            <person name="Zhang A."/>
            <person name="Moore M.J."/>
            <person name="Landis J.B."/>
            <person name="Lin N."/>
            <person name="Zhang H."/>
            <person name="Zhang X."/>
            <person name="Huang J."/>
            <person name="Zhang X."/>
            <person name="Sun H."/>
            <person name="Wang H."/>
        </authorList>
    </citation>
    <scope>NUCLEOTIDE SEQUENCE [LARGE SCALE GENOMIC DNA]</scope>
    <source>
        <strain evidence="12">TB1705</strain>
        <tissue evidence="12">Leaf</tissue>
    </source>
</reference>
<accession>A0A7J7LWN3</accession>
<evidence type="ECO:0000256" key="2">
    <source>
        <dbReference type="ARBA" id="ARBA00006262"/>
    </source>
</evidence>
<dbReference type="PROSITE" id="PS00560">
    <property type="entry name" value="CARBOXYPEPT_SER_HIS"/>
    <property type="match status" value="1"/>
</dbReference>
<dbReference type="Proteomes" id="UP000541444">
    <property type="component" value="Unassembled WGS sequence"/>
</dbReference>
<dbReference type="GO" id="GO:0006508">
    <property type="term" value="P:proteolysis"/>
    <property type="evidence" value="ECO:0007669"/>
    <property type="project" value="InterPro"/>
</dbReference>
<comment type="subcellular location">
    <subcellularLocation>
        <location evidence="1">Membrane</location>
        <topology evidence="1">Multi-pass membrane protein</topology>
    </subcellularLocation>
</comment>
<feature type="transmembrane region" description="Helical" evidence="10">
    <location>
        <begin position="170"/>
        <end position="188"/>
    </location>
</feature>
<evidence type="ECO:0000256" key="4">
    <source>
        <dbReference type="ARBA" id="ARBA00022448"/>
    </source>
</evidence>
<keyword evidence="5" id="KW-0406">Ion transport</keyword>
<keyword evidence="6 10" id="KW-0812">Transmembrane</keyword>
<feature type="transmembrane region" description="Helical" evidence="10">
    <location>
        <begin position="32"/>
        <end position="54"/>
    </location>
</feature>
<dbReference type="OrthoDB" id="1735926at2759"/>